<dbReference type="Proteomes" id="UP000800094">
    <property type="component" value="Unassembled WGS sequence"/>
</dbReference>
<dbReference type="Pfam" id="PF17111">
    <property type="entry name" value="PigL_N"/>
    <property type="match status" value="1"/>
</dbReference>
<keyword evidence="4" id="KW-1185">Reference proteome</keyword>
<keyword evidence="1" id="KW-0175">Coiled coil</keyword>
<dbReference type="AlphaFoldDB" id="A0A6A6I392"/>
<reference evidence="3" key="1">
    <citation type="journal article" date="2020" name="Stud. Mycol.">
        <title>101 Dothideomycetes genomes: a test case for predicting lifestyles and emergence of pathogens.</title>
        <authorList>
            <person name="Haridas S."/>
            <person name="Albert R."/>
            <person name="Binder M."/>
            <person name="Bloem J."/>
            <person name="Labutti K."/>
            <person name="Salamov A."/>
            <person name="Andreopoulos B."/>
            <person name="Baker S."/>
            <person name="Barry K."/>
            <person name="Bills G."/>
            <person name="Bluhm B."/>
            <person name="Cannon C."/>
            <person name="Castanera R."/>
            <person name="Culley D."/>
            <person name="Daum C."/>
            <person name="Ezra D."/>
            <person name="Gonzalez J."/>
            <person name="Henrissat B."/>
            <person name="Kuo A."/>
            <person name="Liang C."/>
            <person name="Lipzen A."/>
            <person name="Lutzoni F."/>
            <person name="Magnuson J."/>
            <person name="Mondo S."/>
            <person name="Nolan M."/>
            <person name="Ohm R."/>
            <person name="Pangilinan J."/>
            <person name="Park H.-J."/>
            <person name="Ramirez L."/>
            <person name="Alfaro M."/>
            <person name="Sun H."/>
            <person name="Tritt A."/>
            <person name="Yoshinaga Y."/>
            <person name="Zwiers L.-H."/>
            <person name="Turgeon B."/>
            <person name="Goodwin S."/>
            <person name="Spatafora J."/>
            <person name="Crous P."/>
            <person name="Grigoriev I."/>
        </authorList>
    </citation>
    <scope>NUCLEOTIDE SEQUENCE</scope>
    <source>
        <strain evidence="3">CBS 122368</strain>
    </source>
</reference>
<gene>
    <name evidence="3" type="ORF">BU26DRAFT_533522</name>
</gene>
<protein>
    <recommendedName>
        <fullName evidence="2">Azaphilone pigments biosynthesis cluster protein L N-terminal domain-containing protein</fullName>
    </recommendedName>
</protein>
<dbReference type="EMBL" id="ML987202">
    <property type="protein sequence ID" value="KAF2244965.1"/>
    <property type="molecule type" value="Genomic_DNA"/>
</dbReference>
<name>A0A6A6I392_9PLEO</name>
<feature type="coiled-coil region" evidence="1">
    <location>
        <begin position="56"/>
        <end position="83"/>
    </location>
</feature>
<proteinExistence type="predicted"/>
<evidence type="ECO:0000259" key="2">
    <source>
        <dbReference type="Pfam" id="PF17111"/>
    </source>
</evidence>
<dbReference type="InterPro" id="IPR031348">
    <property type="entry name" value="PigL_N"/>
</dbReference>
<evidence type="ECO:0000313" key="3">
    <source>
        <dbReference type="EMBL" id="KAF2244965.1"/>
    </source>
</evidence>
<evidence type="ECO:0000313" key="4">
    <source>
        <dbReference type="Proteomes" id="UP000800094"/>
    </source>
</evidence>
<accession>A0A6A6I392</accession>
<dbReference type="RefSeq" id="XP_033679969.1">
    <property type="nucleotide sequence ID" value="XM_033831164.1"/>
</dbReference>
<sequence length="178" mass="19777">MPNRTSASIFPFSVSKLSVDPLSLTANVITVLQLANSILSVCYDVRATIKKAPWSLTRVLDEVRDLRNVLEKLEEVSEKLDDSCNPDEKRLRAFTLLSEPDVVPLACCRQELVALEKKIASSYGSGKSISKLRAFIQVMGWQLKENDAKSCLERVDRCKTTILLAMTADEAYVLALAL</sequence>
<organism evidence="3 4">
    <name type="scientific">Trematosphaeria pertusa</name>
    <dbReference type="NCBI Taxonomy" id="390896"/>
    <lineage>
        <taxon>Eukaryota</taxon>
        <taxon>Fungi</taxon>
        <taxon>Dikarya</taxon>
        <taxon>Ascomycota</taxon>
        <taxon>Pezizomycotina</taxon>
        <taxon>Dothideomycetes</taxon>
        <taxon>Pleosporomycetidae</taxon>
        <taxon>Pleosporales</taxon>
        <taxon>Massarineae</taxon>
        <taxon>Trematosphaeriaceae</taxon>
        <taxon>Trematosphaeria</taxon>
    </lineage>
</organism>
<dbReference type="OrthoDB" id="195446at2759"/>
<feature type="domain" description="Azaphilone pigments biosynthesis cluster protein L N-terminal" evidence="2">
    <location>
        <begin position="19"/>
        <end position="167"/>
    </location>
</feature>
<evidence type="ECO:0000256" key="1">
    <source>
        <dbReference type="SAM" id="Coils"/>
    </source>
</evidence>
<dbReference type="GeneID" id="54584494"/>